<dbReference type="PANTHER" id="PTHR35526">
    <property type="entry name" value="ANTI-SIGMA-F FACTOR RSBW-RELATED"/>
    <property type="match status" value="1"/>
</dbReference>
<dbReference type="EMBL" id="CP013331">
    <property type="protein sequence ID" value="ALQ39654.1"/>
    <property type="molecule type" value="Genomic_DNA"/>
</dbReference>
<dbReference type="RefSeq" id="WP_029493191.1">
    <property type="nucleotide sequence ID" value="NZ_ATKF01000050.1"/>
</dbReference>
<name>A0A0S2ZLB9_9FUSO</name>
<feature type="domain" description="Histidine kinase/HSP90-like ATPase" evidence="2">
    <location>
        <begin position="41"/>
        <end position="134"/>
    </location>
</feature>
<dbReference type="SUPFAM" id="SSF55874">
    <property type="entry name" value="ATPase domain of HSP90 chaperone/DNA topoisomerase II/histidine kinase"/>
    <property type="match status" value="1"/>
</dbReference>
<evidence type="ECO:0000313" key="4">
    <source>
        <dbReference type="Proteomes" id="UP000063275"/>
    </source>
</evidence>
<dbReference type="InterPro" id="IPR050267">
    <property type="entry name" value="Anti-sigma-factor_SerPK"/>
</dbReference>
<accession>A0A0S2ZLB9</accession>
<keyword evidence="1" id="KW-0418">Kinase</keyword>
<dbReference type="InterPro" id="IPR036890">
    <property type="entry name" value="HATPase_C_sf"/>
</dbReference>
<dbReference type="PANTHER" id="PTHR35526:SF3">
    <property type="entry name" value="ANTI-SIGMA-F FACTOR RSBW"/>
    <property type="match status" value="1"/>
</dbReference>
<gene>
    <name evidence="3" type="ORF">RN87_03670</name>
</gene>
<evidence type="ECO:0000256" key="1">
    <source>
        <dbReference type="ARBA" id="ARBA00022527"/>
    </source>
</evidence>
<dbReference type="CDD" id="cd16936">
    <property type="entry name" value="HATPase_RsbW-like"/>
    <property type="match status" value="1"/>
</dbReference>
<dbReference type="Proteomes" id="UP000063275">
    <property type="component" value="Chromosome"/>
</dbReference>
<dbReference type="AlphaFoldDB" id="A0A0S2ZLB9"/>
<sequence length="135" mass="15629">MEDFEKEINRVKIFIPSFLSSLSTVRAMVRVYLREHNIGELDEIQILSVVDELATNAVEHAYSYNEGEIEVVLNFYKETIFLTVEDFGKGYDENLDSKEDGGFGLSIARKLVDGFKIEKKEKGTIFRVEKKLRRQ</sequence>
<dbReference type="GO" id="GO:0004674">
    <property type="term" value="F:protein serine/threonine kinase activity"/>
    <property type="evidence" value="ECO:0007669"/>
    <property type="project" value="UniProtKB-KW"/>
</dbReference>
<reference evidence="3 4" key="1">
    <citation type="submission" date="2015-11" db="EMBL/GenBank/DDBJ databases">
        <authorList>
            <person name="Zhang Y."/>
            <person name="Guo Z."/>
        </authorList>
    </citation>
    <scope>NUCLEOTIDE SEQUENCE [LARGE SCALE GENOMIC DNA]</scope>
    <source>
        <strain evidence="3 4">ChDC F174</strain>
    </source>
</reference>
<dbReference type="OrthoDB" id="9781904at2"/>
<evidence type="ECO:0000259" key="2">
    <source>
        <dbReference type="SMART" id="SM00387"/>
    </source>
</evidence>
<evidence type="ECO:0000313" key="3">
    <source>
        <dbReference type="EMBL" id="ALQ39654.1"/>
    </source>
</evidence>
<protein>
    <submittedName>
        <fullName evidence="3">Anti-sigma factor</fullName>
    </submittedName>
</protein>
<dbReference type="Pfam" id="PF13581">
    <property type="entry name" value="HATPase_c_2"/>
    <property type="match status" value="1"/>
</dbReference>
<dbReference type="Gene3D" id="3.30.565.10">
    <property type="entry name" value="Histidine kinase-like ATPase, C-terminal domain"/>
    <property type="match status" value="1"/>
</dbReference>
<proteinExistence type="predicted"/>
<organism evidence="3">
    <name type="scientific">Fusobacterium hwasookii ChDC F174</name>
    <dbReference type="NCBI Taxonomy" id="1307442"/>
    <lineage>
        <taxon>Bacteria</taxon>
        <taxon>Fusobacteriati</taxon>
        <taxon>Fusobacteriota</taxon>
        <taxon>Fusobacteriia</taxon>
        <taxon>Fusobacteriales</taxon>
        <taxon>Fusobacteriaceae</taxon>
        <taxon>Fusobacterium</taxon>
    </lineage>
</organism>
<keyword evidence="1" id="KW-0723">Serine/threonine-protein kinase</keyword>
<dbReference type="InterPro" id="IPR003594">
    <property type="entry name" value="HATPase_dom"/>
</dbReference>
<keyword evidence="1" id="KW-0808">Transferase</keyword>
<dbReference type="SMART" id="SM00387">
    <property type="entry name" value="HATPase_c"/>
    <property type="match status" value="1"/>
</dbReference>
<dbReference type="KEGG" id="fhw:RN87_03670"/>